<accession>A0ABU5MV31</accession>
<comment type="caution">
    <text evidence="1">The sequence shown here is derived from an EMBL/GenBank/DDBJ whole genome shotgun (WGS) entry which is preliminary data.</text>
</comment>
<evidence type="ECO:0000313" key="2">
    <source>
        <dbReference type="Proteomes" id="UP001290861"/>
    </source>
</evidence>
<protein>
    <submittedName>
        <fullName evidence="1">Uncharacterized protein</fullName>
    </submittedName>
</protein>
<organism evidence="1 2">
    <name type="scientific">Pontiella agarivorans</name>
    <dbReference type="NCBI Taxonomy" id="3038953"/>
    <lineage>
        <taxon>Bacteria</taxon>
        <taxon>Pseudomonadati</taxon>
        <taxon>Kiritimatiellota</taxon>
        <taxon>Kiritimatiellia</taxon>
        <taxon>Kiritimatiellales</taxon>
        <taxon>Pontiellaceae</taxon>
        <taxon>Pontiella</taxon>
    </lineage>
</organism>
<keyword evidence="2" id="KW-1185">Reference proteome</keyword>
<evidence type="ECO:0000313" key="1">
    <source>
        <dbReference type="EMBL" id="MDZ8117992.1"/>
    </source>
</evidence>
<dbReference type="Proteomes" id="UP001290861">
    <property type="component" value="Unassembled WGS sequence"/>
</dbReference>
<name>A0ABU5MV31_9BACT</name>
<proteinExistence type="predicted"/>
<gene>
    <name evidence="1" type="ORF">P9H32_05070</name>
</gene>
<reference evidence="1 2" key="1">
    <citation type="journal article" date="2024" name="Appl. Environ. Microbiol.">
        <title>Pontiella agarivorans sp. nov., a novel marine anaerobic bacterium capable of degrading macroalgal polysaccharides and fixing nitrogen.</title>
        <authorList>
            <person name="Liu N."/>
            <person name="Kivenson V."/>
            <person name="Peng X."/>
            <person name="Cui Z."/>
            <person name="Lankiewicz T.S."/>
            <person name="Gosselin K.M."/>
            <person name="English C.J."/>
            <person name="Blair E.M."/>
            <person name="O'Malley M.A."/>
            <person name="Valentine D.L."/>
        </authorList>
    </citation>
    <scope>NUCLEOTIDE SEQUENCE [LARGE SCALE GENOMIC DNA]</scope>
    <source>
        <strain evidence="1 2">NLcol2</strain>
    </source>
</reference>
<dbReference type="EMBL" id="JARVCO010000007">
    <property type="protein sequence ID" value="MDZ8117992.1"/>
    <property type="molecule type" value="Genomic_DNA"/>
</dbReference>
<sequence length="223" mass="24902">MFFRGLTEAGAMDAFKAEQDFAAGEYRIYCGGKATAGIAAYVQYLRDHYNIIFCLLSDSTPAYDAYTARMFELLRDQFGCDVFYTALETVGILPGCYPVWPPALEYTLIRMFADFGSCLWDRNGTAVSLEAITGMEQELDDRLYAWVERYSTVADVDDGGKWFITCSPDALHAFNEVGRVLAFEVRRRLPDTTILTYASVLEDACWGEEIRIEPLLGGASGSV</sequence>